<feature type="transmembrane region" description="Helical" evidence="2">
    <location>
        <begin position="168"/>
        <end position="194"/>
    </location>
</feature>
<proteinExistence type="predicted"/>
<keyword evidence="2" id="KW-0812">Transmembrane</keyword>
<feature type="compositionally biased region" description="Polar residues" evidence="1">
    <location>
        <begin position="1"/>
        <end position="20"/>
    </location>
</feature>
<dbReference type="EMBL" id="QJPH01000362">
    <property type="protein sequence ID" value="PZN76266.1"/>
    <property type="molecule type" value="Genomic_DNA"/>
</dbReference>
<feature type="transmembrane region" description="Helical" evidence="2">
    <location>
        <begin position="84"/>
        <end position="114"/>
    </location>
</feature>
<evidence type="ECO:0000313" key="4">
    <source>
        <dbReference type="Proteomes" id="UP000249396"/>
    </source>
</evidence>
<feature type="transmembrane region" description="Helical" evidence="2">
    <location>
        <begin position="57"/>
        <end position="77"/>
    </location>
</feature>
<gene>
    <name evidence="3" type="ORF">DM484_16940</name>
</gene>
<dbReference type="Proteomes" id="UP000249396">
    <property type="component" value="Unassembled WGS sequence"/>
</dbReference>
<evidence type="ECO:0000256" key="2">
    <source>
        <dbReference type="SAM" id="Phobius"/>
    </source>
</evidence>
<accession>A0A2W4QZ86</accession>
<dbReference type="AlphaFoldDB" id="A0A2W4QZ86"/>
<reference evidence="3 4" key="1">
    <citation type="journal article" date="2018" name="Aquat. Microb. Ecol.">
        <title>Gammaproteobacterial methanotrophs dominate.</title>
        <authorList>
            <person name="Rissanen A.J."/>
            <person name="Saarenheimo J."/>
            <person name="Tiirola M."/>
            <person name="Peura S."/>
            <person name="Aalto S.L."/>
            <person name="Karvinen A."/>
            <person name="Nykanen H."/>
        </authorList>
    </citation>
    <scope>NUCLEOTIDE SEQUENCE [LARGE SCALE GENOMIC DNA]</scope>
    <source>
        <strain evidence="3">AMbin10</strain>
    </source>
</reference>
<keyword evidence="2" id="KW-0472">Membrane</keyword>
<feature type="region of interest" description="Disordered" evidence="1">
    <location>
        <begin position="1"/>
        <end position="23"/>
    </location>
</feature>
<evidence type="ECO:0000313" key="3">
    <source>
        <dbReference type="EMBL" id="PZN76266.1"/>
    </source>
</evidence>
<organism evidence="3 4">
    <name type="scientific">Candidatus Methylumidiphilus alinenensis</name>
    <dbReference type="NCBI Taxonomy" id="2202197"/>
    <lineage>
        <taxon>Bacteria</taxon>
        <taxon>Pseudomonadati</taxon>
        <taxon>Pseudomonadota</taxon>
        <taxon>Gammaproteobacteria</taxon>
        <taxon>Methylococcales</taxon>
        <taxon>Candidatus Methylumidiphilus</taxon>
    </lineage>
</organism>
<comment type="caution">
    <text evidence="3">The sequence shown here is derived from an EMBL/GenBank/DDBJ whole genome shotgun (WGS) entry which is preliminary data.</text>
</comment>
<evidence type="ECO:0000256" key="1">
    <source>
        <dbReference type="SAM" id="MobiDB-lite"/>
    </source>
</evidence>
<keyword evidence="2" id="KW-1133">Transmembrane helix</keyword>
<protein>
    <submittedName>
        <fullName evidence="3">Uncharacterized protein</fullName>
    </submittedName>
</protein>
<sequence length="197" mass="21641">MSTSPDTQKGSNFANQTANGKASDWTRGKPGLILLKGFLWLALIVGALVALGMNYEIVWNGLVNTVIPGLGTLFEFVEQTLDSFFLLVGVSAAFAPMATAYTGFVLVLAIIYFLSLKGRKAYRNFQSKKLQASHTYASAWNECYGTIKAKAQEKFTVWWSSLDFYNKVVAVIFMVLIGIPVMLLLSFILGNLVASFI</sequence>
<name>A0A2W4QZ86_9GAMM</name>
<feature type="transmembrane region" description="Helical" evidence="2">
    <location>
        <begin position="31"/>
        <end position="51"/>
    </location>
</feature>